<dbReference type="InterPro" id="IPR006145">
    <property type="entry name" value="PsdUridine_synth_RsuA/RluA"/>
</dbReference>
<dbReference type="InterPro" id="IPR050188">
    <property type="entry name" value="RluA_PseudoU_synthase"/>
</dbReference>
<name>A0A1H4DFE8_ALKAM</name>
<dbReference type="InterPro" id="IPR020103">
    <property type="entry name" value="PsdUridine_synth_cat_dom_sf"/>
</dbReference>
<accession>A0A1H4DFE8</accession>
<dbReference type="Gene3D" id="3.30.2350.10">
    <property type="entry name" value="Pseudouridine synthase"/>
    <property type="match status" value="1"/>
</dbReference>
<dbReference type="GO" id="GO:0009982">
    <property type="term" value="F:pseudouridine synthase activity"/>
    <property type="evidence" value="ECO:0007669"/>
    <property type="project" value="InterPro"/>
</dbReference>
<dbReference type="InterPro" id="IPR006224">
    <property type="entry name" value="PsdUridine_synth_RluA-like_CS"/>
</dbReference>
<dbReference type="AlphaFoldDB" id="A0A1H4DFE8"/>
<dbReference type="STRING" id="152573.SAMN04488051_105225"/>
<organism evidence="2 3">
    <name type="scientific">Alkalimonas amylolytica</name>
    <dbReference type="NCBI Taxonomy" id="152573"/>
    <lineage>
        <taxon>Bacteria</taxon>
        <taxon>Pseudomonadati</taxon>
        <taxon>Pseudomonadota</taxon>
        <taxon>Gammaproteobacteria</taxon>
        <taxon>Alkalimonas</taxon>
    </lineage>
</organism>
<reference evidence="2 3" key="1">
    <citation type="submission" date="2016-10" db="EMBL/GenBank/DDBJ databases">
        <authorList>
            <person name="de Groot N.N."/>
        </authorList>
    </citation>
    <scope>NUCLEOTIDE SEQUENCE [LARGE SCALE GENOMIC DNA]</scope>
    <source>
        <strain evidence="2 3">CGMCC 1.3430</strain>
    </source>
</reference>
<proteinExistence type="predicted"/>
<dbReference type="GO" id="GO:0000455">
    <property type="term" value="P:enzyme-directed rRNA pseudouridine synthesis"/>
    <property type="evidence" value="ECO:0007669"/>
    <property type="project" value="TreeGrafter"/>
</dbReference>
<dbReference type="GO" id="GO:0140098">
    <property type="term" value="F:catalytic activity, acting on RNA"/>
    <property type="evidence" value="ECO:0007669"/>
    <property type="project" value="UniProtKB-ARBA"/>
</dbReference>
<evidence type="ECO:0000313" key="2">
    <source>
        <dbReference type="EMBL" id="SEA71454.1"/>
    </source>
</evidence>
<gene>
    <name evidence="2" type="ORF">SAMN04488051_105225</name>
</gene>
<dbReference type="Pfam" id="PF00849">
    <property type="entry name" value="PseudoU_synth_2"/>
    <property type="match status" value="1"/>
</dbReference>
<feature type="domain" description="Pseudouridine synthase RsuA/RluA-like" evidence="1">
    <location>
        <begin position="104"/>
        <end position="255"/>
    </location>
</feature>
<dbReference type="EMBL" id="FNRM01000005">
    <property type="protein sequence ID" value="SEA71454.1"/>
    <property type="molecule type" value="Genomic_DNA"/>
</dbReference>
<keyword evidence="3" id="KW-1185">Reference proteome</keyword>
<evidence type="ECO:0000259" key="1">
    <source>
        <dbReference type="Pfam" id="PF00849"/>
    </source>
</evidence>
<dbReference type="PANTHER" id="PTHR21600">
    <property type="entry name" value="MITOCHONDRIAL RNA PSEUDOURIDINE SYNTHASE"/>
    <property type="match status" value="1"/>
</dbReference>
<sequence>MLSWYPSNLTETAVSIAKTASEITLPPTSNGCSTVFEFLCQRFPNIGDAIWRERIAAGKVHWHRGELISEQTPFLPSRRVCYYREVTAEPVIPFAHHILYQDDHILIADKPHFLPVTPGGDYVNACLLARLKQDTGLDDLVPVHRLDRDTAGLVLFSLNPKSRPGYYQLFVSGSIEKQYQAVARLSPQLQIAALPQRWQIENRIEKATPGFINRIAEGEPNARSSIELTERSGELGLFQLQPHTGKTHQLRLHMLSLGVPILSDRYYPELLPKQAPNFSQPLQLLAKQLSFTDPATGEARHFESGFELQERPV</sequence>
<dbReference type="GO" id="GO:0003723">
    <property type="term" value="F:RNA binding"/>
    <property type="evidence" value="ECO:0007669"/>
    <property type="project" value="InterPro"/>
</dbReference>
<evidence type="ECO:0000313" key="3">
    <source>
        <dbReference type="Proteomes" id="UP000198773"/>
    </source>
</evidence>
<dbReference type="PROSITE" id="PS01129">
    <property type="entry name" value="PSI_RLU"/>
    <property type="match status" value="1"/>
</dbReference>
<dbReference type="SUPFAM" id="SSF55120">
    <property type="entry name" value="Pseudouridine synthase"/>
    <property type="match status" value="1"/>
</dbReference>
<dbReference type="Proteomes" id="UP000198773">
    <property type="component" value="Unassembled WGS sequence"/>
</dbReference>
<protein>
    <submittedName>
        <fullName evidence="2">tRNA pseudouridine32 synthase / 23S rRNA pseudouridine746 synthase</fullName>
    </submittedName>
</protein>
<dbReference type="PANTHER" id="PTHR21600:SF84">
    <property type="entry name" value="PSEUDOURIDINE SYNTHASE RSUA_RLUA-LIKE DOMAIN-CONTAINING PROTEIN"/>
    <property type="match status" value="1"/>
</dbReference>